<dbReference type="InterPro" id="IPR050789">
    <property type="entry name" value="Diverse_Enzym_Activities"/>
</dbReference>
<dbReference type="InterPro" id="IPR001466">
    <property type="entry name" value="Beta-lactam-related"/>
</dbReference>
<reference evidence="2" key="2">
    <citation type="journal article" date="2021" name="Data Brief">
        <title>Draft genome sequence data of the facultative, thermophilic, xylanolytic bacterium Paenibacillus sp. strain DA-C8.</title>
        <authorList>
            <person name="Chhe C."/>
            <person name="Uke A."/>
            <person name="Baramee S."/>
            <person name="Ungkulpasvich U."/>
            <person name="Tachaapaikoon C."/>
            <person name="Pason P."/>
            <person name="Waeonukul R."/>
            <person name="Ratanakhanokchai K."/>
            <person name="Kosugi A."/>
        </authorList>
    </citation>
    <scope>NUCLEOTIDE SEQUENCE</scope>
    <source>
        <strain evidence="2">DA-C8</strain>
    </source>
</reference>
<dbReference type="PANTHER" id="PTHR43283:SF3">
    <property type="entry name" value="BETA-LACTAMASE FAMILY PROTEIN (AFU_ORTHOLOGUE AFUA_5G07500)"/>
    <property type="match status" value="1"/>
</dbReference>
<dbReference type="Pfam" id="PF00144">
    <property type="entry name" value="Beta-lactamase"/>
    <property type="match status" value="1"/>
</dbReference>
<dbReference type="Proteomes" id="UP000654993">
    <property type="component" value="Unassembled WGS sequence"/>
</dbReference>
<dbReference type="Gene3D" id="3.40.710.10">
    <property type="entry name" value="DD-peptidase/beta-lactamase superfamily"/>
    <property type="match status" value="1"/>
</dbReference>
<protein>
    <submittedName>
        <fullName evidence="2">Serine hydrolase</fullName>
    </submittedName>
</protein>
<gene>
    <name evidence="2" type="ORF">PRECH8_14080</name>
</gene>
<accession>A0A916QGQ0</accession>
<comment type="caution">
    <text evidence="2">The sequence shown here is derived from an EMBL/GenBank/DDBJ whole genome shotgun (WGS) entry which is preliminary data.</text>
</comment>
<evidence type="ECO:0000313" key="3">
    <source>
        <dbReference type="Proteomes" id="UP000654993"/>
    </source>
</evidence>
<dbReference type="InterPro" id="IPR012338">
    <property type="entry name" value="Beta-lactam/transpept-like"/>
</dbReference>
<dbReference type="RefSeq" id="WP_200966378.1">
    <property type="nucleotide sequence ID" value="NZ_BMAQ01000011.1"/>
</dbReference>
<dbReference type="PANTHER" id="PTHR43283">
    <property type="entry name" value="BETA-LACTAMASE-RELATED"/>
    <property type="match status" value="1"/>
</dbReference>
<name>A0A916QGQ0_9BACL</name>
<feature type="domain" description="Beta-lactamase-related" evidence="1">
    <location>
        <begin position="7"/>
        <end position="380"/>
    </location>
</feature>
<dbReference type="EMBL" id="BMAQ01000011">
    <property type="protein sequence ID" value="GFR38112.1"/>
    <property type="molecule type" value="Genomic_DNA"/>
</dbReference>
<reference evidence="2" key="1">
    <citation type="submission" date="2020-08" db="EMBL/GenBank/DDBJ databases">
        <authorList>
            <person name="Uke A."/>
            <person name="Chhe C."/>
            <person name="Baramee S."/>
            <person name="Kosugi A."/>
        </authorList>
    </citation>
    <scope>NUCLEOTIDE SEQUENCE</scope>
    <source>
        <strain evidence="2">DA-C8</strain>
    </source>
</reference>
<dbReference type="AlphaFoldDB" id="A0A916QGQ0"/>
<organism evidence="2 3">
    <name type="scientific">Insulibacter thermoxylanivorax</name>
    <dbReference type="NCBI Taxonomy" id="2749268"/>
    <lineage>
        <taxon>Bacteria</taxon>
        <taxon>Bacillati</taxon>
        <taxon>Bacillota</taxon>
        <taxon>Bacilli</taxon>
        <taxon>Bacillales</taxon>
        <taxon>Paenibacillaceae</taxon>
        <taxon>Insulibacter</taxon>
    </lineage>
</organism>
<dbReference type="GO" id="GO:0016787">
    <property type="term" value="F:hydrolase activity"/>
    <property type="evidence" value="ECO:0007669"/>
    <property type="project" value="UniProtKB-KW"/>
</dbReference>
<keyword evidence="2" id="KW-0378">Hydrolase</keyword>
<proteinExistence type="predicted"/>
<evidence type="ECO:0000259" key="1">
    <source>
        <dbReference type="Pfam" id="PF00144"/>
    </source>
</evidence>
<sequence>MGKFEHVDALLKRFTETGGPAGVACAVAQNGKILYEGYHGLADLEQQKPITPETVFRLYSMTKVIVCTAGMMLYERGYFNLHDPLHEYIPEFKDALVYKQKENGEYIAVPALRAPRIQDAFTMSIGYPYPEWSDTPTGHDLTKLHRELASDPSKFTLQNVVRTAAKVPMLFEPGEHWQYGLGHDIVAALIEVVSGRTIGEFLQEEIFDPLGMKDTGYRFRGDIAKRMATVYEISPEGRKPATTIPFDAYHAPDSKYEGGGAGLYSTVRDYLTFSQMLANGGVHNGEKIIGRKTIDLMRTNYLNETQLAEYSGVPYHAGYGYGLGVRTLIDPVKANANSSLGEFGWSGMAGTWTSIDPSEGLSIVYMHQTFPHMEEYYHLRLRAAVYGCL</sequence>
<evidence type="ECO:0000313" key="2">
    <source>
        <dbReference type="EMBL" id="GFR38112.1"/>
    </source>
</evidence>
<keyword evidence="3" id="KW-1185">Reference proteome</keyword>
<dbReference type="SUPFAM" id="SSF56601">
    <property type="entry name" value="beta-lactamase/transpeptidase-like"/>
    <property type="match status" value="1"/>
</dbReference>